<dbReference type="InterPro" id="IPR000253">
    <property type="entry name" value="FHA_dom"/>
</dbReference>
<gene>
    <name evidence="4" type="ORF">PO878_19600</name>
</gene>
<dbReference type="SMART" id="SM00240">
    <property type="entry name" value="FHA"/>
    <property type="match status" value="1"/>
</dbReference>
<feature type="region of interest" description="Disordered" evidence="2">
    <location>
        <begin position="112"/>
        <end position="142"/>
    </location>
</feature>
<accession>A0AAE9YF56</accession>
<dbReference type="PROSITE" id="PS50006">
    <property type="entry name" value="FHA_DOMAIN"/>
    <property type="match status" value="1"/>
</dbReference>
<dbReference type="RefSeq" id="WP_272736223.1">
    <property type="nucleotide sequence ID" value="NZ_CP116942.1"/>
</dbReference>
<dbReference type="Pfam" id="PF00498">
    <property type="entry name" value="FHA"/>
    <property type="match status" value="1"/>
</dbReference>
<evidence type="ECO:0000313" key="5">
    <source>
        <dbReference type="Proteomes" id="UP001216390"/>
    </source>
</evidence>
<dbReference type="InterPro" id="IPR008984">
    <property type="entry name" value="SMAD_FHA_dom_sf"/>
</dbReference>
<dbReference type="EMBL" id="CP116942">
    <property type="protein sequence ID" value="WCO66701.1"/>
    <property type="molecule type" value="Genomic_DNA"/>
</dbReference>
<evidence type="ECO:0000256" key="1">
    <source>
        <dbReference type="ARBA" id="ARBA00022553"/>
    </source>
</evidence>
<feature type="domain" description="FHA" evidence="3">
    <location>
        <begin position="22"/>
        <end position="72"/>
    </location>
</feature>
<dbReference type="Gene3D" id="2.60.200.20">
    <property type="match status" value="1"/>
</dbReference>
<dbReference type="SUPFAM" id="SSF49879">
    <property type="entry name" value="SMAD/FHA domain"/>
    <property type="match status" value="1"/>
</dbReference>
<proteinExistence type="predicted"/>
<sequence>MSLRTRVDPGPWGADHDRDAVVRLGRGPENDVRVGHQRVGGRWTVSRVHAELRWDGTRWSTLNLSTRPGLLVVYEPGWEEVPIEPGRPWVPVRHRWCYGIGRPGQRVHVVCETDDHRGPGGVGPPEATGPDGDDDGAGDDLTTDLVGPPPLSLTPLEREVVLAYYSDFALLPRPATLAPRPHDQAARRLGRSRDSTRKAIERVNRKVAAVEGAPEVAEGRNVSAEVGRWLARWGALDPR</sequence>
<keyword evidence="1" id="KW-0597">Phosphoprotein</keyword>
<dbReference type="CDD" id="cd00060">
    <property type="entry name" value="FHA"/>
    <property type="match status" value="1"/>
</dbReference>
<evidence type="ECO:0000259" key="3">
    <source>
        <dbReference type="PROSITE" id="PS50006"/>
    </source>
</evidence>
<dbReference type="Proteomes" id="UP001216390">
    <property type="component" value="Chromosome"/>
</dbReference>
<protein>
    <submittedName>
        <fullName evidence="4">FHA domain-containing protein</fullName>
    </submittedName>
</protein>
<evidence type="ECO:0000313" key="4">
    <source>
        <dbReference type="EMBL" id="WCO66701.1"/>
    </source>
</evidence>
<feature type="compositionally biased region" description="Acidic residues" evidence="2">
    <location>
        <begin position="131"/>
        <end position="142"/>
    </location>
</feature>
<dbReference type="KEGG" id="ima:PO878_19600"/>
<organism evidence="4 5">
    <name type="scientific">Iamia majanohamensis</name>
    <dbReference type="NCBI Taxonomy" id="467976"/>
    <lineage>
        <taxon>Bacteria</taxon>
        <taxon>Bacillati</taxon>
        <taxon>Actinomycetota</taxon>
        <taxon>Acidimicrobiia</taxon>
        <taxon>Acidimicrobiales</taxon>
        <taxon>Iamiaceae</taxon>
        <taxon>Iamia</taxon>
    </lineage>
</organism>
<name>A0AAE9YF56_9ACTN</name>
<keyword evidence="5" id="KW-1185">Reference proteome</keyword>
<evidence type="ECO:0000256" key="2">
    <source>
        <dbReference type="SAM" id="MobiDB-lite"/>
    </source>
</evidence>
<dbReference type="AlphaFoldDB" id="A0AAE9YF56"/>
<reference evidence="4" key="1">
    <citation type="submission" date="2023-01" db="EMBL/GenBank/DDBJ databases">
        <title>The diversity of Class Acidimicrobiia in South China Sea sediment environments and the proposal of Iamia marina sp. nov., a novel species of the genus Iamia.</title>
        <authorList>
            <person name="He Y."/>
            <person name="Tian X."/>
        </authorList>
    </citation>
    <scope>NUCLEOTIDE SEQUENCE</scope>
    <source>
        <strain evidence="4">DSM 19957</strain>
    </source>
</reference>